<evidence type="ECO:0000259" key="2">
    <source>
        <dbReference type="PROSITE" id="PS51782"/>
    </source>
</evidence>
<dbReference type="STRING" id="517719.SAMN05421762_2483"/>
<keyword evidence="3" id="KW-0378">Hydrolase</keyword>
<dbReference type="Pfam" id="PF01551">
    <property type="entry name" value="Peptidase_M23"/>
    <property type="match status" value="1"/>
</dbReference>
<evidence type="ECO:0000256" key="1">
    <source>
        <dbReference type="SAM" id="MobiDB-lite"/>
    </source>
</evidence>
<dbReference type="GO" id="GO:0004222">
    <property type="term" value="F:metalloendopeptidase activity"/>
    <property type="evidence" value="ECO:0007669"/>
    <property type="project" value="TreeGrafter"/>
</dbReference>
<feature type="domain" description="LysM" evidence="2">
    <location>
        <begin position="198"/>
        <end position="242"/>
    </location>
</feature>
<evidence type="ECO:0000313" key="3">
    <source>
        <dbReference type="EMBL" id="SFC86331.1"/>
    </source>
</evidence>
<dbReference type="EMBL" id="FOLX01000001">
    <property type="protein sequence ID" value="SFC86331.1"/>
    <property type="molecule type" value="Genomic_DNA"/>
</dbReference>
<gene>
    <name evidence="3" type="ORF">SAMN05421762_2483</name>
</gene>
<dbReference type="InterPro" id="IPR018392">
    <property type="entry name" value="LysM"/>
</dbReference>
<protein>
    <submittedName>
        <fullName evidence="3">Murein DD-endopeptidase MepM and murein hydrolase activator NlpD, contain LysM domain</fullName>
    </submittedName>
</protein>
<dbReference type="PANTHER" id="PTHR21666:SF270">
    <property type="entry name" value="MUREIN HYDROLASE ACTIVATOR ENVC"/>
    <property type="match status" value="1"/>
</dbReference>
<dbReference type="PANTHER" id="PTHR21666">
    <property type="entry name" value="PEPTIDASE-RELATED"/>
    <property type="match status" value="1"/>
</dbReference>
<dbReference type="SMART" id="SM00257">
    <property type="entry name" value="LysM"/>
    <property type="match status" value="2"/>
</dbReference>
<dbReference type="CDD" id="cd12797">
    <property type="entry name" value="M23_peptidase"/>
    <property type="match status" value="1"/>
</dbReference>
<dbReference type="Gene3D" id="3.10.350.10">
    <property type="entry name" value="LysM domain"/>
    <property type="match status" value="2"/>
</dbReference>
<dbReference type="CDD" id="cd00118">
    <property type="entry name" value="LysM"/>
    <property type="match status" value="2"/>
</dbReference>
<dbReference type="InterPro" id="IPR011055">
    <property type="entry name" value="Dup_hybrid_motif"/>
</dbReference>
<dbReference type="InterPro" id="IPR050570">
    <property type="entry name" value="Cell_wall_metabolism_enzyme"/>
</dbReference>
<accession>A0A1I1MLS6</accession>
<proteinExistence type="predicted"/>
<reference evidence="3 4" key="1">
    <citation type="submission" date="2016-10" db="EMBL/GenBank/DDBJ databases">
        <authorList>
            <person name="de Groot N.N."/>
        </authorList>
    </citation>
    <scope>NUCLEOTIDE SEQUENCE [LARGE SCALE GENOMIC DNA]</scope>
    <source>
        <strain evidence="3 4">DSM 29619</strain>
    </source>
</reference>
<dbReference type="Proteomes" id="UP000231644">
    <property type="component" value="Unassembled WGS sequence"/>
</dbReference>
<name>A0A1I1MLS6_9RHOB</name>
<feature type="compositionally biased region" description="Low complexity" evidence="1">
    <location>
        <begin position="252"/>
        <end position="267"/>
    </location>
</feature>
<dbReference type="AlphaFoldDB" id="A0A1I1MLS6"/>
<dbReference type="InterPro" id="IPR016047">
    <property type="entry name" value="M23ase_b-sheet_dom"/>
</dbReference>
<keyword evidence="4" id="KW-1185">Reference proteome</keyword>
<feature type="region of interest" description="Disordered" evidence="1">
    <location>
        <begin position="252"/>
        <end position="313"/>
    </location>
</feature>
<dbReference type="Gene3D" id="2.70.70.10">
    <property type="entry name" value="Glucose Permease (Domain IIA)"/>
    <property type="match status" value="1"/>
</dbReference>
<organism evidence="3 4">
    <name type="scientific">Pseudooceanicola nitratireducens</name>
    <dbReference type="NCBI Taxonomy" id="517719"/>
    <lineage>
        <taxon>Bacteria</taxon>
        <taxon>Pseudomonadati</taxon>
        <taxon>Pseudomonadota</taxon>
        <taxon>Alphaproteobacteria</taxon>
        <taxon>Rhodobacterales</taxon>
        <taxon>Paracoccaceae</taxon>
        <taxon>Pseudooceanicola</taxon>
    </lineage>
</organism>
<dbReference type="Pfam" id="PF01476">
    <property type="entry name" value="LysM"/>
    <property type="match status" value="2"/>
</dbReference>
<dbReference type="PROSITE" id="PS51782">
    <property type="entry name" value="LYSM"/>
    <property type="match status" value="1"/>
</dbReference>
<dbReference type="SUPFAM" id="SSF51261">
    <property type="entry name" value="Duplicated hybrid motif"/>
    <property type="match status" value="1"/>
</dbReference>
<dbReference type="InterPro" id="IPR036779">
    <property type="entry name" value="LysM_dom_sf"/>
</dbReference>
<sequence length="426" mass="44561">MQDFGTPQGIGRDMGRKAATAGTVARFAGLNRVALRGLMGGVALIALTACESVDMDLRGNLGGFSTTQAAMTATIDRPAPDDRGIISYPNYQVAVSQRGDSVADVATRIGVDANVLAEYNGLRVDDRLRNGEILALPGRVSEPSIATGAAGTGPYLPAGQVDIQSLAGDAIDRAGDQSVAVETLPPAAPDQLTGPEPVRHKVQRGETAYTVSRLYDVSVRSLADWNSLDSNYTIREGQYLLIPVAAQPVPQQAAAVETTEPPGTGTPTPVPPSATRPLPREETQPVQQAATAEPAPSVAPDLGQTQSAAPQTAMDYPVKGQIIREYARGKSDGIDISAAAGSSVRAADAGTVAAITSDADNVRVIVVRHQGKLLTIYSNVDNIAVSEGQSVTRGQKIAEIRSGQASYVHFEVRKGLEAVDPMDYLN</sequence>
<evidence type="ECO:0000313" key="4">
    <source>
        <dbReference type="Proteomes" id="UP000231644"/>
    </source>
</evidence>